<evidence type="ECO:0000256" key="6">
    <source>
        <dbReference type="RuleBase" id="RU004347"/>
    </source>
</evidence>
<evidence type="ECO:0000313" key="8">
    <source>
        <dbReference type="EMBL" id="USQ79873.1"/>
    </source>
</evidence>
<dbReference type="InterPro" id="IPR059117">
    <property type="entry name" value="APS_kinase_dom"/>
</dbReference>
<dbReference type="Pfam" id="PF01583">
    <property type="entry name" value="APS_kinase"/>
    <property type="match status" value="1"/>
</dbReference>
<keyword evidence="4 6" id="KW-0547">Nucleotide-binding</keyword>
<keyword evidence="6 8" id="KW-0418">Kinase</keyword>
<evidence type="ECO:0000256" key="3">
    <source>
        <dbReference type="ARBA" id="ARBA00022679"/>
    </source>
</evidence>
<keyword evidence="3 6" id="KW-0808">Transferase</keyword>
<dbReference type="RefSeq" id="WP_252592977.1">
    <property type="nucleotide sequence ID" value="NZ_CP099489.1"/>
</dbReference>
<gene>
    <name evidence="8" type="primary">cysC</name>
    <name evidence="8" type="ORF">NF556_20180</name>
</gene>
<proteinExistence type="inferred from homology"/>
<name>A0ABY4YSX8_9MICO</name>
<organism evidence="8 9">
    <name type="scientific">Ornithinimicrobium faecis</name>
    <dbReference type="NCBI Taxonomy" id="2934158"/>
    <lineage>
        <taxon>Bacteria</taxon>
        <taxon>Bacillati</taxon>
        <taxon>Actinomycetota</taxon>
        <taxon>Actinomycetes</taxon>
        <taxon>Micrococcales</taxon>
        <taxon>Ornithinimicrobiaceae</taxon>
        <taxon>Ornithinimicrobium</taxon>
    </lineage>
</organism>
<evidence type="ECO:0000259" key="7">
    <source>
        <dbReference type="Pfam" id="PF01583"/>
    </source>
</evidence>
<evidence type="ECO:0000256" key="5">
    <source>
        <dbReference type="ARBA" id="ARBA00022840"/>
    </source>
</evidence>
<sequence>MTSAPSVTHHPSESVLEDVELLAAGLLPDELSTALVARLAATLSAEFQDASQITLVDEEGVPVAEISSDGTGFTPLSPRSSRPFGALSILSAGAEALAGQQVALLDRPMTQGDTATLRAAAARGPVTALVLAGPQGALSPDGLVRASRAAVADLADLAVLPRRAPQDDLDRALLAACLEALGARDLIPLEHTGEVAPEVTALLSLPTDTGLPGAVVLLTGLSGSGKSTLARALRESIVEVGTRPVSLLDGDVVRRNLSAGLGFGREDRERNIRRIGWVAAEIARHGGLAICSPIAPFSQTRAAVRTMAEDAGAQFVLIHVATSLAECERRDRKGLYAKARDGVIPDFTGISSPYEEPDDADLRVDTEGRSLEDCLAEITQVLRDRTILPAD</sequence>
<reference evidence="8" key="1">
    <citation type="submission" date="2022-06" db="EMBL/GenBank/DDBJ databases">
        <title>Ornithinimicrobium HY1793.</title>
        <authorList>
            <person name="Huang Y."/>
        </authorList>
    </citation>
    <scope>NUCLEOTIDE SEQUENCE</scope>
    <source>
        <strain evidence="8">HY1793</strain>
    </source>
</reference>
<evidence type="ECO:0000256" key="2">
    <source>
        <dbReference type="ARBA" id="ARBA00012121"/>
    </source>
</evidence>
<accession>A0ABY4YSX8</accession>
<dbReference type="EMBL" id="CP099489">
    <property type="protein sequence ID" value="USQ79873.1"/>
    <property type="molecule type" value="Genomic_DNA"/>
</dbReference>
<dbReference type="SUPFAM" id="SSF52540">
    <property type="entry name" value="P-loop containing nucleoside triphosphate hydrolases"/>
    <property type="match status" value="1"/>
</dbReference>
<dbReference type="NCBIfam" id="NF003013">
    <property type="entry name" value="PRK03846.1"/>
    <property type="match status" value="1"/>
</dbReference>
<keyword evidence="5 6" id="KW-0067">ATP-binding</keyword>
<evidence type="ECO:0000256" key="4">
    <source>
        <dbReference type="ARBA" id="ARBA00022741"/>
    </source>
</evidence>
<dbReference type="EC" id="2.7.1.25" evidence="2 6"/>
<keyword evidence="9" id="KW-1185">Reference proteome</keyword>
<dbReference type="InterPro" id="IPR027417">
    <property type="entry name" value="P-loop_NTPase"/>
</dbReference>
<dbReference type="NCBIfam" id="TIGR00455">
    <property type="entry name" value="apsK"/>
    <property type="match status" value="1"/>
</dbReference>
<dbReference type="PANTHER" id="PTHR42700:SF1">
    <property type="entry name" value="SULFATE ADENYLYLTRANSFERASE"/>
    <property type="match status" value="1"/>
</dbReference>
<dbReference type="PANTHER" id="PTHR42700">
    <property type="entry name" value="SULFATE ADENYLYLTRANSFERASE"/>
    <property type="match status" value="1"/>
</dbReference>
<comment type="catalytic activity">
    <reaction evidence="1 6">
        <text>adenosine 5'-phosphosulfate + ATP = 3'-phosphoadenylyl sulfate + ADP + H(+)</text>
        <dbReference type="Rhea" id="RHEA:24152"/>
        <dbReference type="ChEBI" id="CHEBI:15378"/>
        <dbReference type="ChEBI" id="CHEBI:30616"/>
        <dbReference type="ChEBI" id="CHEBI:58243"/>
        <dbReference type="ChEBI" id="CHEBI:58339"/>
        <dbReference type="ChEBI" id="CHEBI:456216"/>
        <dbReference type="EC" id="2.7.1.25"/>
    </reaction>
</comment>
<comment type="pathway">
    <text evidence="6">Sulfur metabolism; hydrogen sulfide biosynthesis; sulfite from sulfate: step 2/3.</text>
</comment>
<dbReference type="Proteomes" id="UP001056455">
    <property type="component" value="Chromosome"/>
</dbReference>
<comment type="similarity">
    <text evidence="6">Belongs to the APS kinase family.</text>
</comment>
<dbReference type="Gene3D" id="3.40.50.300">
    <property type="entry name" value="P-loop containing nucleotide triphosphate hydrolases"/>
    <property type="match status" value="1"/>
</dbReference>
<dbReference type="InterPro" id="IPR002891">
    <property type="entry name" value="APS"/>
</dbReference>
<dbReference type="CDD" id="cd02027">
    <property type="entry name" value="APSK"/>
    <property type="match status" value="1"/>
</dbReference>
<protein>
    <recommendedName>
        <fullName evidence="2 6">Adenylyl-sulfate kinase</fullName>
        <ecNumber evidence="2 6">2.7.1.25</ecNumber>
    </recommendedName>
</protein>
<evidence type="ECO:0000256" key="1">
    <source>
        <dbReference type="ARBA" id="ARBA00001823"/>
    </source>
</evidence>
<evidence type="ECO:0000313" key="9">
    <source>
        <dbReference type="Proteomes" id="UP001056455"/>
    </source>
</evidence>
<dbReference type="GO" id="GO:0004020">
    <property type="term" value="F:adenylylsulfate kinase activity"/>
    <property type="evidence" value="ECO:0007669"/>
    <property type="project" value="UniProtKB-EC"/>
</dbReference>
<dbReference type="InterPro" id="IPR050512">
    <property type="entry name" value="Sulf_AdTrans/APS_kinase"/>
</dbReference>
<feature type="domain" description="APS kinase" evidence="7">
    <location>
        <begin position="213"/>
        <end position="365"/>
    </location>
</feature>
<comment type="function">
    <text evidence="6">Catalyzes the synthesis of activated sulfate.</text>
</comment>